<accession>A0ACB7IC90</accession>
<evidence type="ECO:0000313" key="2">
    <source>
        <dbReference type="Proteomes" id="UP000091857"/>
    </source>
</evidence>
<reference evidence="2" key="1">
    <citation type="journal article" date="2016" name="Nat. Biotechnol.">
        <title>Sequencing wild and cultivated cassava and related species reveals extensive interspecific hybridization and genetic diversity.</title>
        <authorList>
            <person name="Bredeson J.V."/>
            <person name="Lyons J.B."/>
            <person name="Prochnik S.E."/>
            <person name="Wu G.A."/>
            <person name="Ha C.M."/>
            <person name="Edsinger-Gonzales E."/>
            <person name="Grimwood J."/>
            <person name="Schmutz J."/>
            <person name="Rabbi I.Y."/>
            <person name="Egesi C."/>
            <person name="Nauluvula P."/>
            <person name="Lebot V."/>
            <person name="Ndunguru J."/>
            <person name="Mkamilo G."/>
            <person name="Bart R.S."/>
            <person name="Setter T.L."/>
            <person name="Gleadow R.M."/>
            <person name="Kulakow P."/>
            <person name="Ferguson M.E."/>
            <person name="Rounsley S."/>
            <person name="Rokhsar D.S."/>
        </authorList>
    </citation>
    <scope>NUCLEOTIDE SEQUENCE [LARGE SCALE GENOMIC DNA]</scope>
    <source>
        <strain evidence="2">cv. AM560-2</strain>
    </source>
</reference>
<organism evidence="1 2">
    <name type="scientific">Manihot esculenta</name>
    <name type="common">Cassava</name>
    <name type="synonym">Jatropha manihot</name>
    <dbReference type="NCBI Taxonomy" id="3983"/>
    <lineage>
        <taxon>Eukaryota</taxon>
        <taxon>Viridiplantae</taxon>
        <taxon>Streptophyta</taxon>
        <taxon>Embryophyta</taxon>
        <taxon>Tracheophyta</taxon>
        <taxon>Spermatophyta</taxon>
        <taxon>Magnoliopsida</taxon>
        <taxon>eudicotyledons</taxon>
        <taxon>Gunneridae</taxon>
        <taxon>Pentapetalae</taxon>
        <taxon>rosids</taxon>
        <taxon>fabids</taxon>
        <taxon>Malpighiales</taxon>
        <taxon>Euphorbiaceae</taxon>
        <taxon>Crotonoideae</taxon>
        <taxon>Manihoteae</taxon>
        <taxon>Manihot</taxon>
    </lineage>
</organism>
<name>A0ACB7IC90_MANES</name>
<dbReference type="EMBL" id="CM004387">
    <property type="protein sequence ID" value="KAG8661844.1"/>
    <property type="molecule type" value="Genomic_DNA"/>
</dbReference>
<sequence length="349" mass="39798">MMSFNPLANILTQKKLEEYKFVLSDVCPKKPSEGASEEVTKAYQKWVKADEKARCYIMASMSNVLQHQYQNMDTAYDILENLKEMFRDQTSIAKQIALREILTSKIEEGTFVRTHVLKMMSLLNDIEVLGAKFDTTTQIEMFRLNYNMNKMEFTLSNLLNELVAAKTIIKQGAAPVVLNVQRGSSSAHKKGKKKKSPKQMGYAIETAAYILNLISSKSVPLTPTKLWTKRKPSLKHVRMWGSLAYVLKEKAHKLESKLELYFFIGYPRGTKGGLFYSPKDKKVIVSTNVNYLEDDYILNHIPKSQLALCELRGENIPTRTLPTEHEPEPFLVEALPHHSGRNVSGFKDQ</sequence>
<keyword evidence="2" id="KW-1185">Reference proteome</keyword>
<protein>
    <submittedName>
        <fullName evidence="1">Uncharacterized protein</fullName>
    </submittedName>
</protein>
<proteinExistence type="predicted"/>
<comment type="caution">
    <text evidence="1">The sequence shown here is derived from an EMBL/GenBank/DDBJ whole genome shotgun (WGS) entry which is preliminary data.</text>
</comment>
<gene>
    <name evidence="1" type="ORF">MANES_01G044150v8</name>
</gene>
<evidence type="ECO:0000313" key="1">
    <source>
        <dbReference type="EMBL" id="KAG8661844.1"/>
    </source>
</evidence>
<dbReference type="Proteomes" id="UP000091857">
    <property type="component" value="Chromosome 1"/>
</dbReference>